<dbReference type="Gene3D" id="3.30.390.10">
    <property type="entry name" value="Enolase-like, N-terminal domain"/>
    <property type="match status" value="1"/>
</dbReference>
<dbReference type="InterPro" id="IPR013341">
    <property type="entry name" value="Mandelate_racemase_N_dom"/>
</dbReference>
<dbReference type="SUPFAM" id="SSF54826">
    <property type="entry name" value="Enolase N-terminal domain-like"/>
    <property type="match status" value="1"/>
</dbReference>
<evidence type="ECO:0000313" key="5">
    <source>
        <dbReference type="EMBL" id="NIK54417.1"/>
    </source>
</evidence>
<dbReference type="SFLD" id="SFLDG00179">
    <property type="entry name" value="mandelate_racemase"/>
    <property type="match status" value="1"/>
</dbReference>
<evidence type="ECO:0000256" key="1">
    <source>
        <dbReference type="ARBA" id="ARBA00022723"/>
    </source>
</evidence>
<dbReference type="InterPro" id="IPR029017">
    <property type="entry name" value="Enolase-like_N"/>
</dbReference>
<dbReference type="Gene3D" id="3.20.20.120">
    <property type="entry name" value="Enolase-like C-terminal domain"/>
    <property type="match status" value="1"/>
</dbReference>
<dbReference type="SMART" id="SM00922">
    <property type="entry name" value="MR_MLE"/>
    <property type="match status" value="1"/>
</dbReference>
<name>A0A7X5V4H4_9ACTN</name>
<dbReference type="InterPro" id="IPR034593">
    <property type="entry name" value="DgoD-like"/>
</dbReference>
<proteinExistence type="predicted"/>
<dbReference type="Pfam" id="PF13378">
    <property type="entry name" value="MR_MLE_C"/>
    <property type="match status" value="1"/>
</dbReference>
<comment type="caution">
    <text evidence="5">The sequence shown here is derived from an EMBL/GenBank/DDBJ whole genome shotgun (WGS) entry which is preliminary data.</text>
</comment>
<dbReference type="InterPro" id="IPR013342">
    <property type="entry name" value="Mandelate_racemase_C"/>
</dbReference>
<dbReference type="PANTHER" id="PTHR48080:SF2">
    <property type="entry name" value="D-GALACTONATE DEHYDRATASE"/>
    <property type="match status" value="1"/>
</dbReference>
<dbReference type="RefSeq" id="WP_167203239.1">
    <property type="nucleotide sequence ID" value="NZ_JAASRO010000001.1"/>
</dbReference>
<dbReference type="NCBIfam" id="NF010624">
    <property type="entry name" value="PRK14017.1"/>
    <property type="match status" value="1"/>
</dbReference>
<accession>A0A7X5V4H4</accession>
<dbReference type="EMBL" id="JAASRO010000001">
    <property type="protein sequence ID" value="NIK54417.1"/>
    <property type="molecule type" value="Genomic_DNA"/>
</dbReference>
<protein>
    <submittedName>
        <fullName evidence="5">Galactonate dehydratase</fullName>
        <ecNumber evidence="5">4.2.1.6</ecNumber>
    </submittedName>
</protein>
<dbReference type="Proteomes" id="UP000555407">
    <property type="component" value="Unassembled WGS sequence"/>
</dbReference>
<dbReference type="GO" id="GO:0046872">
    <property type="term" value="F:metal ion binding"/>
    <property type="evidence" value="ECO:0007669"/>
    <property type="project" value="UniProtKB-KW"/>
</dbReference>
<dbReference type="InterPro" id="IPR018110">
    <property type="entry name" value="Mandel_Rmase/mucon_lact_enz_CS"/>
</dbReference>
<dbReference type="InterPro" id="IPR023592">
    <property type="entry name" value="Galactonate_deHydtase"/>
</dbReference>
<dbReference type="AlphaFoldDB" id="A0A7X5V4H4"/>
<dbReference type="InterPro" id="IPR029065">
    <property type="entry name" value="Enolase_C-like"/>
</dbReference>
<evidence type="ECO:0000259" key="4">
    <source>
        <dbReference type="SMART" id="SM00922"/>
    </source>
</evidence>
<reference evidence="5 6" key="1">
    <citation type="submission" date="2020-03" db="EMBL/GenBank/DDBJ databases">
        <title>Sequencing the genomes of 1000 actinobacteria strains.</title>
        <authorList>
            <person name="Klenk H.-P."/>
        </authorList>
    </citation>
    <scope>NUCLEOTIDE SEQUENCE [LARGE SCALE GENOMIC DNA]</scope>
    <source>
        <strain evidence="5 6">DSM 45490</strain>
    </source>
</reference>
<organism evidence="5 6">
    <name type="scientific">Kribbella shirazensis</name>
    <dbReference type="NCBI Taxonomy" id="1105143"/>
    <lineage>
        <taxon>Bacteria</taxon>
        <taxon>Bacillati</taxon>
        <taxon>Actinomycetota</taxon>
        <taxon>Actinomycetes</taxon>
        <taxon>Propionibacteriales</taxon>
        <taxon>Kribbellaceae</taxon>
        <taxon>Kribbella</taxon>
    </lineage>
</organism>
<keyword evidence="3 5" id="KW-0456">Lyase</keyword>
<sequence length="381" mass="41629">MKIVGYETFLVAPRWQFLRIDTDEGISGWGEPIVEGRAEAVQGAVGALMEYLVGADPLRIEEHWQVMAKGGFYRGGPVLSSALAGIDQALWDIKGRFHEVPVHELLGGPVRERARVYTWVHGRDNAQLVDDAQTKVAKGFTALKLNLSEALPPIPSAAQLRASVSRVEALRAALGDEVDIALDFHGRFSTAATRQILPLLEPLLPMFVEEPVLPEFARDLRRITESTSIPIATGERLFSRWDFRDVLPTGIAVAQPDISHAGGISEVRRIAAMAEAYDVSVAPHCPLGPITLAASLQLDFATPNFLIQEQSLGIEYGGGNALLDYLVDPRVFAFTDGHVQRLTGPGLGIEVNEEAVRAAAADPHRWRSPVLRHDDGSFAEW</sequence>
<dbReference type="SFLD" id="SFLDF00003">
    <property type="entry name" value="D-galactonate_dehydratase"/>
    <property type="match status" value="1"/>
</dbReference>
<dbReference type="PROSITE" id="PS00908">
    <property type="entry name" value="MR_MLE_1"/>
    <property type="match status" value="1"/>
</dbReference>
<dbReference type="EC" id="4.2.1.6" evidence="5"/>
<gene>
    <name evidence="5" type="ORF">BJY22_000134</name>
</gene>
<dbReference type="SUPFAM" id="SSF51604">
    <property type="entry name" value="Enolase C-terminal domain-like"/>
    <property type="match status" value="1"/>
</dbReference>
<keyword evidence="2" id="KW-0460">Magnesium</keyword>
<dbReference type="Pfam" id="PF02746">
    <property type="entry name" value="MR_MLE_N"/>
    <property type="match status" value="1"/>
</dbReference>
<dbReference type="InterPro" id="IPR036849">
    <property type="entry name" value="Enolase-like_C_sf"/>
</dbReference>
<evidence type="ECO:0000256" key="3">
    <source>
        <dbReference type="ARBA" id="ARBA00023239"/>
    </source>
</evidence>
<dbReference type="GO" id="GO:0034194">
    <property type="term" value="P:D-galactonate catabolic process"/>
    <property type="evidence" value="ECO:0007669"/>
    <property type="project" value="InterPro"/>
</dbReference>
<dbReference type="PANTHER" id="PTHR48080">
    <property type="entry name" value="D-GALACTONATE DEHYDRATASE-RELATED"/>
    <property type="match status" value="1"/>
</dbReference>
<evidence type="ECO:0000313" key="6">
    <source>
        <dbReference type="Proteomes" id="UP000555407"/>
    </source>
</evidence>
<dbReference type="SFLD" id="SFLDS00001">
    <property type="entry name" value="Enolase"/>
    <property type="match status" value="1"/>
</dbReference>
<dbReference type="GO" id="GO:0008869">
    <property type="term" value="F:galactonate dehydratase activity"/>
    <property type="evidence" value="ECO:0007669"/>
    <property type="project" value="UniProtKB-EC"/>
</dbReference>
<keyword evidence="1" id="KW-0479">Metal-binding</keyword>
<evidence type="ECO:0000256" key="2">
    <source>
        <dbReference type="ARBA" id="ARBA00022842"/>
    </source>
</evidence>
<keyword evidence="6" id="KW-1185">Reference proteome</keyword>
<feature type="domain" description="Mandelate racemase/muconate lactonizing enzyme C-terminal" evidence="4">
    <location>
        <begin position="125"/>
        <end position="230"/>
    </location>
</feature>
<dbReference type="GO" id="GO:0009063">
    <property type="term" value="P:amino acid catabolic process"/>
    <property type="evidence" value="ECO:0007669"/>
    <property type="project" value="InterPro"/>
</dbReference>